<keyword evidence="3" id="KW-1185">Reference proteome</keyword>
<dbReference type="RefSeq" id="WP_343982059.1">
    <property type="nucleotide sequence ID" value="NZ_BAAAGK010000233.1"/>
</dbReference>
<comment type="caution">
    <text evidence="2">The sequence shown here is derived from an EMBL/GenBank/DDBJ whole genome shotgun (WGS) entry which is preliminary data.</text>
</comment>
<protein>
    <submittedName>
        <fullName evidence="2">Uncharacterized protein</fullName>
    </submittedName>
</protein>
<feature type="region of interest" description="Disordered" evidence="1">
    <location>
        <begin position="41"/>
        <end position="83"/>
    </location>
</feature>
<name>A0ABW2T5B4_9ACTN</name>
<evidence type="ECO:0000256" key="1">
    <source>
        <dbReference type="SAM" id="MobiDB-lite"/>
    </source>
</evidence>
<proteinExistence type="predicted"/>
<dbReference type="Proteomes" id="UP001596514">
    <property type="component" value="Unassembled WGS sequence"/>
</dbReference>
<organism evidence="2 3">
    <name type="scientific">Streptosporangium amethystogenes subsp. fukuiense</name>
    <dbReference type="NCBI Taxonomy" id="698418"/>
    <lineage>
        <taxon>Bacteria</taxon>
        <taxon>Bacillati</taxon>
        <taxon>Actinomycetota</taxon>
        <taxon>Actinomycetes</taxon>
        <taxon>Streptosporangiales</taxon>
        <taxon>Streptosporangiaceae</taxon>
        <taxon>Streptosporangium</taxon>
    </lineage>
</organism>
<reference evidence="3" key="1">
    <citation type="journal article" date="2019" name="Int. J. Syst. Evol. Microbiol.">
        <title>The Global Catalogue of Microorganisms (GCM) 10K type strain sequencing project: providing services to taxonomists for standard genome sequencing and annotation.</title>
        <authorList>
            <consortium name="The Broad Institute Genomics Platform"/>
            <consortium name="The Broad Institute Genome Sequencing Center for Infectious Disease"/>
            <person name="Wu L."/>
            <person name="Ma J."/>
        </authorList>
    </citation>
    <scope>NUCLEOTIDE SEQUENCE [LARGE SCALE GENOMIC DNA]</scope>
    <source>
        <strain evidence="3">JCM 10083</strain>
    </source>
</reference>
<gene>
    <name evidence="2" type="ORF">ACFQVD_26440</name>
</gene>
<feature type="compositionally biased region" description="Basic and acidic residues" evidence="1">
    <location>
        <begin position="64"/>
        <end position="77"/>
    </location>
</feature>
<evidence type="ECO:0000313" key="2">
    <source>
        <dbReference type="EMBL" id="MFC7603657.1"/>
    </source>
</evidence>
<dbReference type="EMBL" id="JBHTEE010000001">
    <property type="protein sequence ID" value="MFC7603657.1"/>
    <property type="molecule type" value="Genomic_DNA"/>
</dbReference>
<evidence type="ECO:0000313" key="3">
    <source>
        <dbReference type="Proteomes" id="UP001596514"/>
    </source>
</evidence>
<feature type="compositionally biased region" description="Basic and acidic residues" evidence="1">
    <location>
        <begin position="41"/>
        <end position="51"/>
    </location>
</feature>
<sequence length="83" mass="9342">MPHNPATDGSFGAWMRGGAPLGQGRTLDVITDEQTWVTRDQVTEERHEDGSRTQQVRGQLGHVITRETTPDGRERQHVRINLP</sequence>
<accession>A0ABW2T5B4</accession>